<dbReference type="EMBL" id="WMFL01000090">
    <property type="protein sequence ID" value="NJI03722.1"/>
    <property type="molecule type" value="Genomic_DNA"/>
</dbReference>
<dbReference type="Pfam" id="PF22269">
    <property type="entry name" value="TagH_SH3-like"/>
    <property type="match status" value="1"/>
</dbReference>
<feature type="domain" description="ABC transporter" evidence="2">
    <location>
        <begin position="19"/>
        <end position="238"/>
    </location>
</feature>
<keyword evidence="1" id="KW-0812">Transmembrane</keyword>
<dbReference type="PANTHER" id="PTHR46743:SF2">
    <property type="entry name" value="TEICHOIC ACIDS EXPORT ATP-BINDING PROTEIN TAGH"/>
    <property type="match status" value="1"/>
</dbReference>
<dbReference type="GO" id="GO:0016887">
    <property type="term" value="F:ATP hydrolysis activity"/>
    <property type="evidence" value="ECO:0007669"/>
    <property type="project" value="InterPro"/>
</dbReference>
<dbReference type="GO" id="GO:0005524">
    <property type="term" value="F:ATP binding"/>
    <property type="evidence" value="ECO:0007669"/>
    <property type="project" value="UniProtKB-KW"/>
</dbReference>
<dbReference type="InterPro" id="IPR053989">
    <property type="entry name" value="TagH_SH3-like"/>
</dbReference>
<evidence type="ECO:0000313" key="3">
    <source>
        <dbReference type="EMBL" id="NJI03722.1"/>
    </source>
</evidence>
<keyword evidence="3" id="KW-0547">Nucleotide-binding</keyword>
<organism evidence="3 4">
    <name type="scientific">Staphylococcus agnetis</name>
    <dbReference type="NCBI Taxonomy" id="985762"/>
    <lineage>
        <taxon>Bacteria</taxon>
        <taxon>Bacillati</taxon>
        <taxon>Bacillota</taxon>
        <taxon>Bacilli</taxon>
        <taxon>Bacillales</taxon>
        <taxon>Staphylococcaceae</taxon>
        <taxon>Staphylococcus</taxon>
    </lineage>
</organism>
<feature type="transmembrane region" description="Helical" evidence="1">
    <location>
        <begin position="284"/>
        <end position="303"/>
    </location>
</feature>
<reference evidence="3" key="1">
    <citation type="submission" date="2019-11" db="EMBL/GenBank/DDBJ databases">
        <title>Whole genome comparisons of Staphylococcus agnetis isolates from cattle and chickens.</title>
        <authorList>
            <person name="Rhoads D."/>
            <person name="Shwani A."/>
            <person name="Adkins P."/>
            <person name="Calcutt M."/>
            <person name="Middleton J."/>
        </authorList>
    </citation>
    <scope>NUCLEOTIDE SEQUENCE</scope>
    <source>
        <strain evidence="3">1387</strain>
    </source>
</reference>
<gene>
    <name evidence="3" type="ORF">GLV84_12855</name>
</gene>
<dbReference type="PANTHER" id="PTHR46743">
    <property type="entry name" value="TEICHOIC ACIDS EXPORT ATP-BINDING PROTEIN TAGH"/>
    <property type="match status" value="1"/>
</dbReference>
<comment type="caution">
    <text evidence="3">The sequence shown here is derived from an EMBL/GenBank/DDBJ whole genome shotgun (WGS) entry which is preliminary data.</text>
</comment>
<dbReference type="InterPro" id="IPR050683">
    <property type="entry name" value="Bact_Polysacc_Export_ATP-bd"/>
</dbReference>
<dbReference type="Pfam" id="PF22096">
    <property type="entry name" value="TagH_C"/>
    <property type="match status" value="1"/>
</dbReference>
<evidence type="ECO:0000256" key="1">
    <source>
        <dbReference type="SAM" id="Phobius"/>
    </source>
</evidence>
<name>A0AAW9YVH4_9STAP</name>
<keyword evidence="3" id="KW-0067">ATP-binding</keyword>
<dbReference type="SUPFAM" id="SSF52540">
    <property type="entry name" value="P-loop containing nucleoside triphosphate hydrolases"/>
    <property type="match status" value="1"/>
</dbReference>
<dbReference type="PROSITE" id="PS50893">
    <property type="entry name" value="ABC_TRANSPORTER_2"/>
    <property type="match status" value="1"/>
</dbReference>
<accession>A0AAW9YVH4</accession>
<protein>
    <submittedName>
        <fullName evidence="3">ATP-binding cassette domain-containing protein</fullName>
    </submittedName>
</protein>
<dbReference type="Proteomes" id="UP000646308">
    <property type="component" value="Unassembled WGS sequence"/>
</dbReference>
<dbReference type="InterPro" id="IPR053990">
    <property type="entry name" value="TagH_C"/>
</dbReference>
<dbReference type="InterPro" id="IPR027417">
    <property type="entry name" value="P-loop_NTPase"/>
</dbReference>
<sequence>MGSAIVLKIINVTHFYRNQKKQNILKPFSYQPEDIELNNITLHIYQGESLGIIGEADSSKSLVGEILAGTVKPDKGRMVRTATLFYVNMNQKTVETMSVRDYVQDVIQLYEYEVTAHKVEQIIKYAHLASKENDAIQNLADEEYAQLLFSMARASKAEIIILSHILTYLDEDFMTKASSMAREYIDEGLTWVTIDNDITKIQAVSNYIAWISHGQLRQEGPVKQVVGAFLTHEKDRSSIKSEEALAYFDDDWKRNRSRMPELTYNFKRIERYHHSEPPAFLARVWIWLAIFFMGIVLGSLFIFTNFGQLESQKVTTEDTIAKNNEDPFIEKLAYGIVDAKNVQLTGKSGQKDLKLPRYAIATITGENKTSYRIENNGEIYTASKSQFKYINPAALYRHVERDDIAPYMKSNYINYVDYFNGELHKSHKTVNNTLVPDSKNRYVESITQQPISMLFDDRNKLIGYTFPMVDTHAFKKKFKPNEKYWIVKSEEGYFIADVQNDQWIYIKL</sequence>
<proteinExistence type="predicted"/>
<evidence type="ECO:0000259" key="2">
    <source>
        <dbReference type="PROSITE" id="PS50893"/>
    </source>
</evidence>
<dbReference type="InterPro" id="IPR003439">
    <property type="entry name" value="ABC_transporter-like_ATP-bd"/>
</dbReference>
<keyword evidence="1" id="KW-0472">Membrane</keyword>
<dbReference type="AlphaFoldDB" id="A0AAW9YVH4"/>
<dbReference type="Gene3D" id="3.40.50.300">
    <property type="entry name" value="P-loop containing nucleotide triphosphate hydrolases"/>
    <property type="match status" value="1"/>
</dbReference>
<keyword evidence="1" id="KW-1133">Transmembrane helix</keyword>
<dbReference type="RefSeq" id="WP_167697165.1">
    <property type="nucleotide sequence ID" value="NZ_WMFL01000090.1"/>
</dbReference>
<evidence type="ECO:0000313" key="4">
    <source>
        <dbReference type="Proteomes" id="UP000646308"/>
    </source>
</evidence>
<dbReference type="Pfam" id="PF00005">
    <property type="entry name" value="ABC_tran"/>
    <property type="match status" value="1"/>
</dbReference>